<dbReference type="EMBL" id="RQTJ01000034">
    <property type="protein sequence ID" value="RRA91705.1"/>
    <property type="molecule type" value="Genomic_DNA"/>
</dbReference>
<sequence length="198" mass="23312">MKEKNTFILQKTKIKFLLLGVLGIFFLTSACHLDQEDEKIANNKILLLKFNTHTKEFLAAKEFKYYNNEDNFTVNLNKKDIDNVLITDVTYVEKNALLFKATSKTDNGKIIIPEDFKIASQFERVLNDDLIFPSDSYKTLDNSELSELDFKEMWSNIQNILQVQMFLKSNPNQQIKTFMYQPHRQNNQISYNFFILKN</sequence>
<dbReference type="Proteomes" id="UP000268372">
    <property type="component" value="Unassembled WGS sequence"/>
</dbReference>
<gene>
    <name evidence="2" type="ORF">EG242_12420</name>
</gene>
<dbReference type="PROSITE" id="PS51257">
    <property type="entry name" value="PROKAR_LIPOPROTEIN"/>
    <property type="match status" value="1"/>
</dbReference>
<evidence type="ECO:0000313" key="2">
    <source>
        <dbReference type="EMBL" id="RRA91705.1"/>
    </source>
</evidence>
<dbReference type="AlphaFoldDB" id="A0A3P1AS35"/>
<dbReference type="RefSeq" id="WP_124900186.1">
    <property type="nucleotide sequence ID" value="NZ_RQTJ01000034.1"/>
</dbReference>
<comment type="caution">
    <text evidence="2">The sequence shown here is derived from an EMBL/GenBank/DDBJ whole genome shotgun (WGS) entry which is preliminary data.</text>
</comment>
<accession>A0A3P1AS35</accession>
<name>A0A3P1AS35_9FLAO</name>
<feature type="chain" id="PRO_5017932085" description="Lipoprotein" evidence="1">
    <location>
        <begin position="31"/>
        <end position="198"/>
    </location>
</feature>
<dbReference type="OrthoDB" id="1339516at2"/>
<evidence type="ECO:0000313" key="3">
    <source>
        <dbReference type="Proteomes" id="UP000268372"/>
    </source>
</evidence>
<organism evidence="2 3">
    <name type="scientific">Paenimyroides viscosum</name>
    <dbReference type="NCBI Taxonomy" id="2488729"/>
    <lineage>
        <taxon>Bacteria</taxon>
        <taxon>Pseudomonadati</taxon>
        <taxon>Bacteroidota</taxon>
        <taxon>Flavobacteriia</taxon>
        <taxon>Flavobacteriales</taxon>
        <taxon>Flavobacteriaceae</taxon>
        <taxon>Paenimyroides</taxon>
    </lineage>
</organism>
<keyword evidence="3" id="KW-1185">Reference proteome</keyword>
<feature type="signal peptide" evidence="1">
    <location>
        <begin position="1"/>
        <end position="30"/>
    </location>
</feature>
<reference evidence="2 3" key="1">
    <citation type="submission" date="2018-11" db="EMBL/GenBank/DDBJ databases">
        <title>Flavobacterium sp. nov., YIM 102796 draft genome.</title>
        <authorList>
            <person name="Li G."/>
            <person name="Jiang Y."/>
        </authorList>
    </citation>
    <scope>NUCLEOTIDE SEQUENCE [LARGE SCALE GENOMIC DNA]</scope>
    <source>
        <strain evidence="2 3">YIM 102796</strain>
    </source>
</reference>
<evidence type="ECO:0008006" key="4">
    <source>
        <dbReference type="Google" id="ProtNLM"/>
    </source>
</evidence>
<proteinExistence type="predicted"/>
<keyword evidence="1" id="KW-0732">Signal</keyword>
<evidence type="ECO:0000256" key="1">
    <source>
        <dbReference type="SAM" id="SignalP"/>
    </source>
</evidence>
<protein>
    <recommendedName>
        <fullName evidence="4">Lipoprotein</fullName>
    </recommendedName>
</protein>